<name>A0A0D3FX37_9ORYZ</name>
<evidence type="ECO:0000256" key="1">
    <source>
        <dbReference type="SAM" id="MobiDB-lite"/>
    </source>
</evidence>
<feature type="region of interest" description="Disordered" evidence="1">
    <location>
        <begin position="170"/>
        <end position="212"/>
    </location>
</feature>
<reference evidence="2" key="1">
    <citation type="journal article" date="2009" name="Rice">
        <title>De Novo Next Generation Sequencing of Plant Genomes.</title>
        <authorList>
            <person name="Rounsley S."/>
            <person name="Marri P.R."/>
            <person name="Yu Y."/>
            <person name="He R."/>
            <person name="Sisneros N."/>
            <person name="Goicoechea J.L."/>
            <person name="Lee S.J."/>
            <person name="Angelova A."/>
            <person name="Kudrna D."/>
            <person name="Luo M."/>
            <person name="Affourtit J."/>
            <person name="Desany B."/>
            <person name="Knight J."/>
            <person name="Niazi F."/>
            <person name="Egholm M."/>
            <person name="Wing R.A."/>
        </authorList>
    </citation>
    <scope>NUCLEOTIDE SEQUENCE [LARGE SCALE GENOMIC DNA]</scope>
    <source>
        <strain evidence="2">cv. IRGC 105608</strain>
    </source>
</reference>
<evidence type="ECO:0000313" key="2">
    <source>
        <dbReference type="EnsemblPlants" id="OBART04G16200.1"/>
    </source>
</evidence>
<organism evidence="2">
    <name type="scientific">Oryza barthii</name>
    <dbReference type="NCBI Taxonomy" id="65489"/>
    <lineage>
        <taxon>Eukaryota</taxon>
        <taxon>Viridiplantae</taxon>
        <taxon>Streptophyta</taxon>
        <taxon>Embryophyta</taxon>
        <taxon>Tracheophyta</taxon>
        <taxon>Spermatophyta</taxon>
        <taxon>Magnoliopsida</taxon>
        <taxon>Liliopsida</taxon>
        <taxon>Poales</taxon>
        <taxon>Poaceae</taxon>
        <taxon>BOP clade</taxon>
        <taxon>Oryzoideae</taxon>
        <taxon>Oryzeae</taxon>
        <taxon>Oryzinae</taxon>
        <taxon>Oryza</taxon>
    </lineage>
</organism>
<accession>A0A0D3FX37</accession>
<dbReference type="eggNOG" id="ENOG502R1WP">
    <property type="taxonomic scope" value="Eukaryota"/>
</dbReference>
<evidence type="ECO:0000313" key="3">
    <source>
        <dbReference type="Proteomes" id="UP000026960"/>
    </source>
</evidence>
<dbReference type="Proteomes" id="UP000026960">
    <property type="component" value="Chromosome 4"/>
</dbReference>
<sequence length="212" mass="23268">MAAPLFTISGLREAAMLYASRDDPIKVIVTDVELRQAPALLELLTKASRLPRGWDLVRDHKLRQLARLANEIVVIVDVLVPMLRENALHHDAARLLLQYGWSLPHIARHVDGPEGPFHAVAVTAGNFLRHHVDHMINGTRDRDWLVANVERVRDKVADLNTMVVFIPELGLDDGPDGGEDDPEFGGDDGSDDGEDGPESGSPQGDNEEADDA</sequence>
<feature type="compositionally biased region" description="Acidic residues" evidence="1">
    <location>
        <begin position="170"/>
        <end position="197"/>
    </location>
</feature>
<protein>
    <submittedName>
        <fullName evidence="2">Uncharacterized protein</fullName>
    </submittedName>
</protein>
<proteinExistence type="predicted"/>
<keyword evidence="3" id="KW-1185">Reference proteome</keyword>
<dbReference type="PaxDb" id="65489-OBART04G16200.1"/>
<dbReference type="EnsemblPlants" id="OBART04G16200.1">
    <property type="protein sequence ID" value="OBART04G16200.1"/>
    <property type="gene ID" value="OBART04G16200"/>
</dbReference>
<dbReference type="AlphaFoldDB" id="A0A0D3FX37"/>
<dbReference type="Gramene" id="OBART04G16200.1">
    <property type="protein sequence ID" value="OBART04G16200.1"/>
    <property type="gene ID" value="OBART04G16200"/>
</dbReference>
<dbReference type="HOGENOM" id="CLU_113073_0_0_1"/>
<reference evidence="2" key="2">
    <citation type="submission" date="2015-03" db="UniProtKB">
        <authorList>
            <consortium name="EnsemblPlants"/>
        </authorList>
    </citation>
    <scope>IDENTIFICATION</scope>
</reference>